<accession>A0A975J2D9</accession>
<dbReference type="Pfam" id="PF13472">
    <property type="entry name" value="Lipase_GDSL_2"/>
    <property type="match status" value="1"/>
</dbReference>
<evidence type="ECO:0000313" key="3">
    <source>
        <dbReference type="EMBL" id="QUE52727.1"/>
    </source>
</evidence>
<dbReference type="KEGG" id="lamb:KBB96_07495"/>
<gene>
    <name evidence="3" type="ORF">KBB96_07495</name>
</gene>
<evidence type="ECO:0000259" key="2">
    <source>
        <dbReference type="Pfam" id="PF13472"/>
    </source>
</evidence>
<dbReference type="Gene3D" id="3.40.50.1110">
    <property type="entry name" value="SGNH hydrolase"/>
    <property type="match status" value="1"/>
</dbReference>
<dbReference type="Proteomes" id="UP000676169">
    <property type="component" value="Chromosome"/>
</dbReference>
<dbReference type="RefSeq" id="WP_211633999.1">
    <property type="nucleotide sequence ID" value="NZ_CP073100.1"/>
</dbReference>
<keyword evidence="4" id="KW-1185">Reference proteome</keyword>
<dbReference type="InterPro" id="IPR013830">
    <property type="entry name" value="SGNH_hydro"/>
</dbReference>
<evidence type="ECO:0000256" key="1">
    <source>
        <dbReference type="SAM" id="SignalP"/>
    </source>
</evidence>
<sequence>MSGKWMSVFSACFMTVIGMTEAAPLRILAVGDSLTEEYAYELTFSAPDSDKTNANVRNWPELLRIYRPTEASLGPYEPTAFSYSDLRNAGHEWNFGIPGMTIRNWIVLLATNNPLDPPSGEALGYGYYATRSALINQLPSAEVIVIVLGSNDLKQDYNDIFNSTEPASFYTLITARLGSIHDWIRQRRPTTPIVIATIPDVGATPVIAGTYSDPVRRASARAKIATLNQNIVNLAASKGATVARLDKLTDRVFDEVPFQLNGTVFTLAGAPENPPDRVFCKDSFHAATVAQALITNTILTACTTATGRAVTQFSNRDILTLLGFNPDAPYNTWAAAYPELGAQNADDDRDGVQNLVEYALGTSPKQFGTPFTFTTPTTLRFGTSATALRYASLTVTESTNLSTWSAVPAGRITIGGDGTWTVAPSGAAKTFYRLAASPRP</sequence>
<dbReference type="AlphaFoldDB" id="A0A975J2D9"/>
<feature type="signal peptide" evidence="1">
    <location>
        <begin position="1"/>
        <end position="22"/>
    </location>
</feature>
<dbReference type="EMBL" id="CP073100">
    <property type="protein sequence ID" value="QUE52727.1"/>
    <property type="molecule type" value="Genomic_DNA"/>
</dbReference>
<feature type="domain" description="SGNH hydrolase-type esterase" evidence="2">
    <location>
        <begin position="29"/>
        <end position="248"/>
    </location>
</feature>
<protein>
    <submittedName>
        <fullName evidence="3">SGNH/GDSL hydrolase family protein</fullName>
    </submittedName>
</protein>
<dbReference type="GO" id="GO:0016788">
    <property type="term" value="F:hydrolase activity, acting on ester bonds"/>
    <property type="evidence" value="ECO:0007669"/>
    <property type="project" value="InterPro"/>
</dbReference>
<keyword evidence="1" id="KW-0732">Signal</keyword>
<dbReference type="InterPro" id="IPR036514">
    <property type="entry name" value="SGNH_hydro_sf"/>
</dbReference>
<dbReference type="SUPFAM" id="SSF52266">
    <property type="entry name" value="SGNH hydrolase"/>
    <property type="match status" value="1"/>
</dbReference>
<reference evidence="3" key="1">
    <citation type="submission" date="2021-04" db="EMBL/GenBank/DDBJ databases">
        <title>Luteolibacter sp. 32A isolated from the skin of an Anderson's salamander (Ambystoma andersonii).</title>
        <authorList>
            <person name="Spergser J."/>
            <person name="Busse H.-J."/>
        </authorList>
    </citation>
    <scope>NUCLEOTIDE SEQUENCE</scope>
    <source>
        <strain evidence="3">32A</strain>
    </source>
</reference>
<feature type="chain" id="PRO_5037906704" evidence="1">
    <location>
        <begin position="23"/>
        <end position="440"/>
    </location>
</feature>
<proteinExistence type="predicted"/>
<organism evidence="3 4">
    <name type="scientific">Luteolibacter ambystomatis</name>
    <dbReference type="NCBI Taxonomy" id="2824561"/>
    <lineage>
        <taxon>Bacteria</taxon>
        <taxon>Pseudomonadati</taxon>
        <taxon>Verrucomicrobiota</taxon>
        <taxon>Verrucomicrobiia</taxon>
        <taxon>Verrucomicrobiales</taxon>
        <taxon>Verrucomicrobiaceae</taxon>
        <taxon>Luteolibacter</taxon>
    </lineage>
</organism>
<name>A0A975J2D9_9BACT</name>
<keyword evidence="3" id="KW-0378">Hydrolase</keyword>
<evidence type="ECO:0000313" key="4">
    <source>
        <dbReference type="Proteomes" id="UP000676169"/>
    </source>
</evidence>